<sequence length="144" mass="16203">MNKPILISASRKSKRMTLTPLIDVVFILLLFFMLTSSFQRWSSFDIPHAASSSQAISASEVEPIYLLLYSSGKIVLWPEGTSWNSFGQIKPTDLLVTNVKNQRKDFLLIPEYSTSLQTMITTAEYLKKTGLSVNLSEPVAMHDE</sequence>
<accession>A0ABV2BUB6</accession>
<comment type="caution">
    <text evidence="1">The sequence shown here is derived from an EMBL/GenBank/DDBJ whole genome shotgun (WGS) entry which is preliminary data.</text>
</comment>
<protein>
    <submittedName>
        <fullName evidence="1">Biopolymer transporter ExbD</fullName>
    </submittedName>
</protein>
<dbReference type="Proteomes" id="UP001548189">
    <property type="component" value="Unassembled WGS sequence"/>
</dbReference>
<dbReference type="InterPro" id="IPR003400">
    <property type="entry name" value="ExbD"/>
</dbReference>
<organism evidence="1 2">
    <name type="scientific">Aliikangiella maris</name>
    <dbReference type="NCBI Taxonomy" id="3162458"/>
    <lineage>
        <taxon>Bacteria</taxon>
        <taxon>Pseudomonadati</taxon>
        <taxon>Pseudomonadota</taxon>
        <taxon>Gammaproteobacteria</taxon>
        <taxon>Oceanospirillales</taxon>
        <taxon>Pleioneaceae</taxon>
        <taxon>Aliikangiella</taxon>
    </lineage>
</organism>
<dbReference type="PANTHER" id="PTHR30558:SF3">
    <property type="entry name" value="BIOPOLYMER TRANSPORT PROTEIN EXBD-RELATED"/>
    <property type="match status" value="1"/>
</dbReference>
<reference evidence="1 2" key="1">
    <citation type="submission" date="2024-06" db="EMBL/GenBank/DDBJ databases">
        <authorList>
            <person name="Li F."/>
        </authorList>
    </citation>
    <scope>NUCLEOTIDE SEQUENCE [LARGE SCALE GENOMIC DNA]</scope>
    <source>
        <strain evidence="1 2">GXAS 311</strain>
    </source>
</reference>
<evidence type="ECO:0000313" key="1">
    <source>
        <dbReference type="EMBL" id="MET1255531.1"/>
    </source>
</evidence>
<dbReference type="EMBL" id="JBEVCJ010000011">
    <property type="protein sequence ID" value="MET1255531.1"/>
    <property type="molecule type" value="Genomic_DNA"/>
</dbReference>
<dbReference type="PANTHER" id="PTHR30558">
    <property type="entry name" value="EXBD MEMBRANE COMPONENT OF PMF-DRIVEN MACROMOLECULE IMPORT SYSTEM"/>
    <property type="match status" value="1"/>
</dbReference>
<gene>
    <name evidence="1" type="ORF">ABVT43_10365</name>
</gene>
<keyword evidence="2" id="KW-1185">Reference proteome</keyword>
<name>A0ABV2BUB6_9GAMM</name>
<proteinExistence type="predicted"/>
<evidence type="ECO:0000313" key="2">
    <source>
        <dbReference type="Proteomes" id="UP001548189"/>
    </source>
</evidence>
<dbReference type="Pfam" id="PF02472">
    <property type="entry name" value="ExbD"/>
    <property type="match status" value="1"/>
</dbReference>